<comment type="caution">
    <text evidence="1">The sequence shown here is derived from an EMBL/GenBank/DDBJ whole genome shotgun (WGS) entry which is preliminary data.</text>
</comment>
<evidence type="ECO:0000313" key="1">
    <source>
        <dbReference type="EMBL" id="KZD25506.1"/>
    </source>
</evidence>
<gene>
    <name evidence="1" type="ORF">A4A58_03580</name>
</gene>
<sequence>MPRDFGQSDNGPDDVVPEGAAVASTAAMMRLPEARQSRKHRVGARITAIARRGHSSDAIVRK</sequence>
<accession>A0A164AYN4</accession>
<reference evidence="1 2" key="1">
    <citation type="submission" date="2016-03" db="EMBL/GenBank/DDBJ databases">
        <title>Microsymbionts genomes from the relict species Vavilovia formosa (Stev.) Fed.</title>
        <authorList>
            <person name="Kopat V."/>
            <person name="Chirak E."/>
            <person name="Kimeklis A."/>
            <person name="Andronov E."/>
        </authorList>
    </citation>
    <scope>NUCLEOTIDE SEQUENCE [LARGE SCALE GENOMIC DNA]</scope>
    <source>
        <strain evidence="1 2">Vaf07</strain>
    </source>
</reference>
<evidence type="ECO:0000313" key="2">
    <source>
        <dbReference type="Proteomes" id="UP000076574"/>
    </source>
</evidence>
<dbReference type="Proteomes" id="UP000076574">
    <property type="component" value="Unassembled WGS sequence"/>
</dbReference>
<proteinExistence type="predicted"/>
<dbReference type="EMBL" id="LVYV01000001">
    <property type="protein sequence ID" value="KZD25506.1"/>
    <property type="molecule type" value="Genomic_DNA"/>
</dbReference>
<name>A0A164AYN4_9BRAD</name>
<dbReference type="AlphaFoldDB" id="A0A164AYN4"/>
<protein>
    <submittedName>
        <fullName evidence="1">Uncharacterized protein</fullName>
    </submittedName>
</protein>
<keyword evidence="2" id="KW-1185">Reference proteome</keyword>
<organism evidence="1 2">
    <name type="scientific">Tardiphaga robiniae</name>
    <dbReference type="NCBI Taxonomy" id="943830"/>
    <lineage>
        <taxon>Bacteria</taxon>
        <taxon>Pseudomonadati</taxon>
        <taxon>Pseudomonadota</taxon>
        <taxon>Alphaproteobacteria</taxon>
        <taxon>Hyphomicrobiales</taxon>
        <taxon>Nitrobacteraceae</taxon>
        <taxon>Tardiphaga</taxon>
    </lineage>
</organism>